<keyword evidence="10" id="KW-1185">Reference proteome</keyword>
<dbReference type="GO" id="GO:0042781">
    <property type="term" value="F:3'-tRNA processing endoribonuclease activity"/>
    <property type="evidence" value="ECO:0007669"/>
    <property type="project" value="TreeGrafter"/>
</dbReference>
<dbReference type="Gene3D" id="3.30.230.10">
    <property type="match status" value="1"/>
</dbReference>
<comment type="similarity">
    <text evidence="7">Belongs to the RnpA family.</text>
</comment>
<evidence type="ECO:0000256" key="8">
    <source>
        <dbReference type="NCBIfam" id="TIGR00188"/>
    </source>
</evidence>
<dbReference type="GO" id="GO:0001682">
    <property type="term" value="P:tRNA 5'-leader removal"/>
    <property type="evidence" value="ECO:0007669"/>
    <property type="project" value="UniProtKB-UniRule"/>
</dbReference>
<comment type="caution">
    <text evidence="9">The sequence shown here is derived from an EMBL/GenBank/DDBJ whole genome shotgun (WGS) entry which is preliminary data.</text>
</comment>
<dbReference type="SUPFAM" id="SSF54211">
    <property type="entry name" value="Ribosomal protein S5 domain 2-like"/>
    <property type="match status" value="1"/>
</dbReference>
<keyword evidence="2 7" id="KW-0819">tRNA processing</keyword>
<evidence type="ECO:0000256" key="5">
    <source>
        <dbReference type="ARBA" id="ARBA00022801"/>
    </source>
</evidence>
<dbReference type="RefSeq" id="WP_284217628.1">
    <property type="nucleotide sequence ID" value="NZ_BSOT01000006.1"/>
</dbReference>
<dbReference type="InterPro" id="IPR014721">
    <property type="entry name" value="Ribsml_uS5_D2-typ_fold_subgr"/>
</dbReference>
<protein>
    <recommendedName>
        <fullName evidence="7 8">Ribonuclease P protein component</fullName>
        <shortName evidence="7">RNase P protein</shortName>
        <shortName evidence="7">RNaseP protein</shortName>
        <ecNumber evidence="7 8">3.1.26.5</ecNumber>
    </recommendedName>
    <alternativeName>
        <fullName evidence="7">Protein C5</fullName>
    </alternativeName>
</protein>
<keyword evidence="3 7" id="KW-0540">Nuclease</keyword>
<evidence type="ECO:0000256" key="2">
    <source>
        <dbReference type="ARBA" id="ARBA00022694"/>
    </source>
</evidence>
<evidence type="ECO:0000313" key="10">
    <source>
        <dbReference type="Proteomes" id="UP001156601"/>
    </source>
</evidence>
<evidence type="ECO:0000256" key="6">
    <source>
        <dbReference type="ARBA" id="ARBA00022884"/>
    </source>
</evidence>
<dbReference type="PANTHER" id="PTHR33992:SF1">
    <property type="entry name" value="RIBONUCLEASE P PROTEIN COMPONENT"/>
    <property type="match status" value="1"/>
</dbReference>
<keyword evidence="5 7" id="KW-0378">Hydrolase</keyword>
<dbReference type="AlphaFoldDB" id="A0AA37WIM0"/>
<dbReference type="InterPro" id="IPR020539">
    <property type="entry name" value="RNase_P_CS"/>
</dbReference>
<dbReference type="GO" id="GO:0030677">
    <property type="term" value="C:ribonuclease P complex"/>
    <property type="evidence" value="ECO:0007669"/>
    <property type="project" value="TreeGrafter"/>
</dbReference>
<evidence type="ECO:0000256" key="3">
    <source>
        <dbReference type="ARBA" id="ARBA00022722"/>
    </source>
</evidence>
<proteinExistence type="inferred from homology"/>
<evidence type="ECO:0000256" key="1">
    <source>
        <dbReference type="ARBA" id="ARBA00002663"/>
    </source>
</evidence>
<dbReference type="InterPro" id="IPR020568">
    <property type="entry name" value="Ribosomal_Su5_D2-typ_SF"/>
</dbReference>
<gene>
    <name evidence="7 9" type="primary">rnpA</name>
    <name evidence="9" type="ORF">GCM10007852_21760</name>
</gene>
<dbReference type="InterPro" id="IPR000100">
    <property type="entry name" value="RNase_P"/>
</dbReference>
<evidence type="ECO:0000313" key="9">
    <source>
        <dbReference type="EMBL" id="GLR71268.1"/>
    </source>
</evidence>
<sequence length="119" mass="13743">MKKTLYSFPRESRLLTPSAFSNVFDKAIPAVSPQITLLARPNKLEIPRLGITVPKKKVKLASNRNRIKRCVRESFRLIAHDFPNVDIIVIAKQGVGDMDNKAIFEQLEKQWRKLKKRCQ</sequence>
<comment type="function">
    <text evidence="1 7">RNaseP catalyzes the removal of the 5'-leader sequence from pre-tRNA to produce the mature 5'-terminus. It can also cleave other RNA substrates such as 4.5S RNA. The protein component plays an auxiliary but essential role in vivo by binding to the 5'-leader sequence and broadening the substrate specificity of the ribozyme.</text>
</comment>
<dbReference type="Pfam" id="PF00825">
    <property type="entry name" value="Ribonuclease_P"/>
    <property type="match status" value="1"/>
</dbReference>
<dbReference type="GO" id="GO:0000049">
    <property type="term" value="F:tRNA binding"/>
    <property type="evidence" value="ECO:0007669"/>
    <property type="project" value="UniProtKB-UniRule"/>
</dbReference>
<accession>A0AA37WIM0</accession>
<dbReference type="HAMAP" id="MF_00227">
    <property type="entry name" value="RNase_P"/>
    <property type="match status" value="1"/>
</dbReference>
<keyword evidence="6 7" id="KW-0694">RNA-binding</keyword>
<dbReference type="PANTHER" id="PTHR33992">
    <property type="entry name" value="RIBONUCLEASE P PROTEIN COMPONENT"/>
    <property type="match status" value="1"/>
</dbReference>
<reference evidence="9" key="1">
    <citation type="journal article" date="2014" name="Int. J. Syst. Evol. Microbiol.">
        <title>Complete genome sequence of Corynebacterium casei LMG S-19264T (=DSM 44701T), isolated from a smear-ripened cheese.</title>
        <authorList>
            <consortium name="US DOE Joint Genome Institute (JGI-PGF)"/>
            <person name="Walter F."/>
            <person name="Albersmeier A."/>
            <person name="Kalinowski J."/>
            <person name="Ruckert C."/>
        </authorList>
    </citation>
    <scope>NUCLEOTIDE SEQUENCE</scope>
    <source>
        <strain evidence="9">NBRC 110023</strain>
    </source>
</reference>
<evidence type="ECO:0000256" key="7">
    <source>
        <dbReference type="HAMAP-Rule" id="MF_00227"/>
    </source>
</evidence>
<dbReference type="EC" id="3.1.26.5" evidence="7 8"/>
<reference evidence="9" key="2">
    <citation type="submission" date="2023-01" db="EMBL/GenBank/DDBJ databases">
        <title>Draft genome sequence of Agaribacter marinus strain NBRC 110023.</title>
        <authorList>
            <person name="Sun Q."/>
            <person name="Mori K."/>
        </authorList>
    </citation>
    <scope>NUCLEOTIDE SEQUENCE</scope>
    <source>
        <strain evidence="9">NBRC 110023</strain>
    </source>
</reference>
<dbReference type="NCBIfam" id="TIGR00188">
    <property type="entry name" value="rnpA"/>
    <property type="match status" value="1"/>
</dbReference>
<name>A0AA37WIM0_9ALTE</name>
<keyword evidence="4 7" id="KW-0255">Endonuclease</keyword>
<evidence type="ECO:0000256" key="4">
    <source>
        <dbReference type="ARBA" id="ARBA00022759"/>
    </source>
</evidence>
<comment type="catalytic activity">
    <reaction evidence="7">
        <text>Endonucleolytic cleavage of RNA, removing 5'-extranucleotides from tRNA precursor.</text>
        <dbReference type="EC" id="3.1.26.5"/>
    </reaction>
</comment>
<organism evidence="9 10">
    <name type="scientific">Agaribacter marinus</name>
    <dbReference type="NCBI Taxonomy" id="1431249"/>
    <lineage>
        <taxon>Bacteria</taxon>
        <taxon>Pseudomonadati</taxon>
        <taxon>Pseudomonadota</taxon>
        <taxon>Gammaproteobacteria</taxon>
        <taxon>Alteromonadales</taxon>
        <taxon>Alteromonadaceae</taxon>
        <taxon>Agaribacter</taxon>
    </lineage>
</organism>
<dbReference type="GO" id="GO:0004526">
    <property type="term" value="F:ribonuclease P activity"/>
    <property type="evidence" value="ECO:0007669"/>
    <property type="project" value="UniProtKB-UniRule"/>
</dbReference>
<dbReference type="PROSITE" id="PS00648">
    <property type="entry name" value="RIBONUCLEASE_P"/>
    <property type="match status" value="1"/>
</dbReference>
<dbReference type="EMBL" id="BSOT01000006">
    <property type="protein sequence ID" value="GLR71268.1"/>
    <property type="molecule type" value="Genomic_DNA"/>
</dbReference>
<comment type="subunit">
    <text evidence="7">Consists of a catalytic RNA component (M1 or rnpB) and a protein subunit.</text>
</comment>
<dbReference type="Proteomes" id="UP001156601">
    <property type="component" value="Unassembled WGS sequence"/>
</dbReference>